<dbReference type="InterPro" id="IPR024961">
    <property type="entry name" value="T2SS_GspC_N"/>
</dbReference>
<evidence type="ECO:0000256" key="1">
    <source>
        <dbReference type="ARBA" id="ARBA00004533"/>
    </source>
</evidence>
<evidence type="ECO:0000256" key="6">
    <source>
        <dbReference type="ARBA" id="ARBA00022927"/>
    </source>
</evidence>
<keyword evidence="5" id="KW-0812">Transmembrane</keyword>
<dbReference type="RefSeq" id="WP_183700332.1">
    <property type="nucleotide sequence ID" value="NZ_JACHFE010000002.1"/>
</dbReference>
<keyword evidence="12" id="KW-1185">Reference proteome</keyword>
<protein>
    <submittedName>
        <fullName evidence="11">General secretion pathway protein C</fullName>
    </submittedName>
</protein>
<evidence type="ECO:0000313" key="11">
    <source>
        <dbReference type="EMBL" id="MBB5320489.1"/>
    </source>
</evidence>
<feature type="region of interest" description="Disordered" evidence="9">
    <location>
        <begin position="159"/>
        <end position="191"/>
    </location>
</feature>
<proteinExistence type="predicted"/>
<dbReference type="Gene3D" id="2.30.30.830">
    <property type="match status" value="1"/>
</dbReference>
<evidence type="ECO:0000256" key="2">
    <source>
        <dbReference type="ARBA" id="ARBA00022448"/>
    </source>
</evidence>
<dbReference type="AlphaFoldDB" id="A0A840U5S9"/>
<keyword evidence="6" id="KW-0653">Protein transport</keyword>
<comment type="caution">
    <text evidence="11">The sequence shown here is derived from an EMBL/GenBank/DDBJ whole genome shotgun (WGS) entry which is preliminary data.</text>
</comment>
<evidence type="ECO:0000256" key="7">
    <source>
        <dbReference type="ARBA" id="ARBA00022989"/>
    </source>
</evidence>
<dbReference type="Pfam" id="PF11356">
    <property type="entry name" value="T2SSC"/>
    <property type="match status" value="1"/>
</dbReference>
<reference evidence="11 12" key="1">
    <citation type="submission" date="2020-08" db="EMBL/GenBank/DDBJ databases">
        <title>Genomic Encyclopedia of Type Strains, Phase IV (KMG-IV): sequencing the most valuable type-strain genomes for metagenomic binning, comparative biology and taxonomic classification.</title>
        <authorList>
            <person name="Goeker M."/>
        </authorList>
    </citation>
    <scope>NUCLEOTIDE SEQUENCE [LARGE SCALE GENOMIC DNA]</scope>
    <source>
        <strain evidence="11 12">DSM 22359</strain>
    </source>
</reference>
<dbReference type="GO" id="GO:0005886">
    <property type="term" value="C:plasma membrane"/>
    <property type="evidence" value="ECO:0007669"/>
    <property type="project" value="UniProtKB-SubCell"/>
</dbReference>
<evidence type="ECO:0000256" key="8">
    <source>
        <dbReference type="ARBA" id="ARBA00023136"/>
    </source>
</evidence>
<dbReference type="GO" id="GO:0015031">
    <property type="term" value="P:protein transport"/>
    <property type="evidence" value="ECO:0007669"/>
    <property type="project" value="UniProtKB-KW"/>
</dbReference>
<sequence>MTGTDRNTPLLITLAAALAMLAGTGWQIYRFWQTEATRETPEITGVNMAGPNQGMPEPRSELSAIPLFGTPGTANASGKASNRPAPENTTGLTLRGALAAAGKSPGTALIETDDGTTKAYAEGDTLPGGGILRRVFPSRIIVEHNGTLANIYLSDSPALAETPTSQEPETATDDAGMGTDRPVAASQPRRQEIQRRLEQLQQRLRANQ</sequence>
<evidence type="ECO:0000256" key="9">
    <source>
        <dbReference type="SAM" id="MobiDB-lite"/>
    </source>
</evidence>
<evidence type="ECO:0000259" key="10">
    <source>
        <dbReference type="Pfam" id="PF11356"/>
    </source>
</evidence>
<dbReference type="Proteomes" id="UP000591735">
    <property type="component" value="Unassembled WGS sequence"/>
</dbReference>
<keyword evidence="7" id="KW-1133">Transmembrane helix</keyword>
<evidence type="ECO:0000313" key="12">
    <source>
        <dbReference type="Proteomes" id="UP000591735"/>
    </source>
</evidence>
<feature type="domain" description="Type II secretion system protein GspC N-terminal" evidence="10">
    <location>
        <begin position="12"/>
        <end position="153"/>
    </location>
</feature>
<evidence type="ECO:0000256" key="5">
    <source>
        <dbReference type="ARBA" id="ARBA00022692"/>
    </source>
</evidence>
<keyword evidence="8" id="KW-0472">Membrane</keyword>
<gene>
    <name evidence="11" type="ORF">HNR38_000961</name>
</gene>
<evidence type="ECO:0000256" key="4">
    <source>
        <dbReference type="ARBA" id="ARBA00022519"/>
    </source>
</evidence>
<keyword evidence="4" id="KW-0997">Cell inner membrane</keyword>
<keyword evidence="3" id="KW-1003">Cell membrane</keyword>
<evidence type="ECO:0000256" key="3">
    <source>
        <dbReference type="ARBA" id="ARBA00022475"/>
    </source>
</evidence>
<dbReference type="EMBL" id="JACHFE010000002">
    <property type="protein sequence ID" value="MBB5320489.1"/>
    <property type="molecule type" value="Genomic_DNA"/>
</dbReference>
<keyword evidence="2" id="KW-0813">Transport</keyword>
<name>A0A840U5S9_9GAMM</name>
<organism evidence="11 12">
    <name type="scientific">Marinobacter oulmenensis</name>
    <dbReference type="NCBI Taxonomy" id="643747"/>
    <lineage>
        <taxon>Bacteria</taxon>
        <taxon>Pseudomonadati</taxon>
        <taxon>Pseudomonadota</taxon>
        <taxon>Gammaproteobacteria</taxon>
        <taxon>Pseudomonadales</taxon>
        <taxon>Marinobacteraceae</taxon>
        <taxon>Marinobacter</taxon>
    </lineage>
</organism>
<comment type="subcellular location">
    <subcellularLocation>
        <location evidence="1">Cell inner membrane</location>
    </subcellularLocation>
</comment>
<accession>A0A840U5S9</accession>